<dbReference type="GO" id="GO:0046872">
    <property type="term" value="F:metal ion binding"/>
    <property type="evidence" value="ECO:0007669"/>
    <property type="project" value="UniProtKB-KW"/>
</dbReference>
<dbReference type="SMART" id="SM00177">
    <property type="entry name" value="ARF"/>
    <property type="match status" value="1"/>
</dbReference>
<evidence type="ECO:0000256" key="1">
    <source>
        <dbReference type="ARBA" id="ARBA00010290"/>
    </source>
</evidence>
<feature type="binding site" evidence="5">
    <location>
        <position position="80"/>
    </location>
    <ligand>
        <name>Mg(2+)</name>
        <dbReference type="ChEBI" id="CHEBI:18420"/>
    </ligand>
</feature>
<dbReference type="SMART" id="SM00178">
    <property type="entry name" value="SAR"/>
    <property type="match status" value="1"/>
</dbReference>
<keyword evidence="5" id="KW-0460">Magnesium</keyword>
<dbReference type="GO" id="GO:0005525">
    <property type="term" value="F:GTP binding"/>
    <property type="evidence" value="ECO:0007669"/>
    <property type="project" value="UniProtKB-KW"/>
</dbReference>
<dbReference type="FunFam" id="3.40.50.300:FF:001166">
    <property type="entry name" value="ADP-ribosylation factor D"/>
    <property type="match status" value="1"/>
</dbReference>
<evidence type="ECO:0000256" key="5">
    <source>
        <dbReference type="PIRSR" id="PIRSR606689-2"/>
    </source>
</evidence>
<evidence type="ECO:0000256" key="3">
    <source>
        <dbReference type="ARBA" id="ARBA00023134"/>
    </source>
</evidence>
<evidence type="ECO:0000313" key="7">
    <source>
        <dbReference type="EMBL" id="EGD76828.1"/>
    </source>
</evidence>
<gene>
    <name evidence="7" type="ORF">PTSG_08176</name>
</gene>
<dbReference type="KEGG" id="sre:PTSG_08176"/>
<keyword evidence="5" id="KW-0479">Metal-binding</keyword>
<organism evidence="8">
    <name type="scientific">Salpingoeca rosetta (strain ATCC 50818 / BSB-021)</name>
    <dbReference type="NCBI Taxonomy" id="946362"/>
    <lineage>
        <taxon>Eukaryota</taxon>
        <taxon>Choanoflagellata</taxon>
        <taxon>Craspedida</taxon>
        <taxon>Salpingoecidae</taxon>
        <taxon>Salpingoeca</taxon>
    </lineage>
</organism>
<keyword evidence="2 4" id="KW-0547">Nucleotide-binding</keyword>
<feature type="binding site" evidence="4">
    <location>
        <position position="125"/>
    </location>
    <ligand>
        <name>GTP</name>
        <dbReference type="ChEBI" id="CHEBI:37565"/>
    </ligand>
</feature>
<comment type="similarity">
    <text evidence="1">Belongs to the small GTPase superfamily. Arf family.</text>
</comment>
<dbReference type="Pfam" id="PF00025">
    <property type="entry name" value="Arf"/>
    <property type="match status" value="1"/>
</dbReference>
<reference evidence="7" key="1">
    <citation type="submission" date="2009-08" db="EMBL/GenBank/DDBJ databases">
        <title>Annotation of Salpingoeca rosetta.</title>
        <authorList>
            <consortium name="The Broad Institute Genome Sequencing Platform"/>
            <person name="Russ C."/>
            <person name="Cuomo C."/>
            <person name="Burger G."/>
            <person name="Gray M.W."/>
            <person name="Holland P.W.H."/>
            <person name="King N."/>
            <person name="Lang F.B.F."/>
            <person name="Roger A.J."/>
            <person name="Ruiz-Trillo I."/>
            <person name="Young S.K."/>
            <person name="Zeng Q."/>
            <person name="Gargeya S."/>
            <person name="Alvarado L."/>
            <person name="Berlin A."/>
            <person name="Chapman S.B."/>
            <person name="Chen Z."/>
            <person name="Freedman E."/>
            <person name="Gellesch M."/>
            <person name="Goldberg J."/>
            <person name="Griggs A."/>
            <person name="Gujja S."/>
            <person name="Heilman E."/>
            <person name="Heiman D."/>
            <person name="Howarth C."/>
            <person name="Mehta T."/>
            <person name="Neiman D."/>
            <person name="Pearson M."/>
            <person name="Roberts A."/>
            <person name="Saif S."/>
            <person name="Shea T."/>
            <person name="Shenoy N."/>
            <person name="Sisk P."/>
            <person name="Stolte C."/>
            <person name="Sykes S."/>
            <person name="White J."/>
            <person name="Yandava C."/>
            <person name="Haas B."/>
            <person name="Nusbaum C."/>
            <person name="Birren B."/>
        </authorList>
    </citation>
    <scope>NUCLEOTIDE SEQUENCE [LARGE SCALE GENOMIC DNA]</scope>
    <source>
        <strain evidence="7">ATCC 50818</strain>
    </source>
</reference>
<dbReference type="CDD" id="cd00878">
    <property type="entry name" value="Arf_Arl"/>
    <property type="match status" value="1"/>
</dbReference>
<dbReference type="PROSITE" id="PS51417">
    <property type="entry name" value="ARF"/>
    <property type="match status" value="1"/>
</dbReference>
<dbReference type="PRINTS" id="PR00328">
    <property type="entry name" value="SAR1GTPBP"/>
</dbReference>
<dbReference type="InterPro" id="IPR027417">
    <property type="entry name" value="P-loop_NTPase"/>
</dbReference>
<feature type="binding site" evidence="4">
    <location>
        <begin position="73"/>
        <end position="80"/>
    </location>
    <ligand>
        <name>GTP</name>
        <dbReference type="ChEBI" id="CHEBI:37565"/>
    </ligand>
</feature>
<evidence type="ECO:0000256" key="6">
    <source>
        <dbReference type="SAM" id="MobiDB-lite"/>
    </source>
</evidence>
<dbReference type="Proteomes" id="UP000007799">
    <property type="component" value="Unassembled WGS sequence"/>
</dbReference>
<dbReference type="GO" id="GO:0003924">
    <property type="term" value="F:GTPase activity"/>
    <property type="evidence" value="ECO:0007669"/>
    <property type="project" value="InterPro"/>
</dbReference>
<dbReference type="InterPro" id="IPR006689">
    <property type="entry name" value="Small_GTPase_ARF/SAR"/>
</dbReference>
<sequence length="238" mass="26101">MRVCTDSITERKNEQTNEDTQQHQRNNAPQQRGEPAARRTRTLQPAAARAMGNAWKQKFVPYFESKVRVLLLGLDASGKTTLLYKLKESSGGKAGEVEAFIPTIGFNCEQLNVNRTTFVSFDVGGRSPIRPLWKVFAEGAQALVYVVDASDQYRLDEAKRELEYVLGILPPKAGLLVLANKSDLPDAATKQEVSTALNLSAVAASRPHYIHETCITTGDGVPNALSWLAKTLSISPIC</sequence>
<dbReference type="RefSeq" id="XP_004991200.1">
    <property type="nucleotide sequence ID" value="XM_004991143.1"/>
</dbReference>
<dbReference type="Gene3D" id="3.40.50.300">
    <property type="entry name" value="P-loop containing nucleotide triphosphate hydrolases"/>
    <property type="match status" value="1"/>
</dbReference>
<evidence type="ECO:0000313" key="8">
    <source>
        <dbReference type="Proteomes" id="UP000007799"/>
    </source>
</evidence>
<dbReference type="InParanoid" id="F2UI79"/>
<evidence type="ECO:0000256" key="2">
    <source>
        <dbReference type="ARBA" id="ARBA00022741"/>
    </source>
</evidence>
<dbReference type="PANTHER" id="PTHR11711">
    <property type="entry name" value="ADP RIBOSYLATION FACTOR-RELATED"/>
    <property type="match status" value="1"/>
</dbReference>
<dbReference type="STRING" id="946362.F2UI79"/>
<name>F2UI79_SALR5</name>
<proteinExistence type="inferred from homology"/>
<dbReference type="AlphaFoldDB" id="F2UI79"/>
<keyword evidence="8" id="KW-1185">Reference proteome</keyword>
<dbReference type="GeneID" id="16071761"/>
<dbReference type="InterPro" id="IPR024156">
    <property type="entry name" value="Small_GTPase_ARF"/>
</dbReference>
<dbReference type="eggNOG" id="KOG0070">
    <property type="taxonomic scope" value="Eukaryota"/>
</dbReference>
<accession>F2UI79</accession>
<feature type="binding site" evidence="4">
    <location>
        <begin position="180"/>
        <end position="183"/>
    </location>
    <ligand>
        <name>GTP</name>
        <dbReference type="ChEBI" id="CHEBI:37565"/>
    </ligand>
</feature>
<protein>
    <submittedName>
        <fullName evidence="7">ADP-ribosylation factor 1</fullName>
    </submittedName>
</protein>
<dbReference type="OrthoDB" id="2011769at2759"/>
<evidence type="ECO:0000256" key="4">
    <source>
        <dbReference type="PIRSR" id="PIRSR606689-1"/>
    </source>
</evidence>
<dbReference type="EMBL" id="GL832975">
    <property type="protein sequence ID" value="EGD76828.1"/>
    <property type="molecule type" value="Genomic_DNA"/>
</dbReference>
<feature type="binding site" evidence="5">
    <location>
        <position position="103"/>
    </location>
    <ligand>
        <name>Mg(2+)</name>
        <dbReference type="ChEBI" id="CHEBI:18420"/>
    </ligand>
</feature>
<keyword evidence="3 4" id="KW-0342">GTP-binding</keyword>
<feature type="region of interest" description="Disordered" evidence="6">
    <location>
        <begin position="1"/>
        <end position="41"/>
    </location>
</feature>
<dbReference type="SUPFAM" id="SSF52540">
    <property type="entry name" value="P-loop containing nucleoside triphosphate hydrolases"/>
    <property type="match status" value="1"/>
</dbReference>